<dbReference type="OrthoDB" id="3799295at2"/>
<evidence type="ECO:0000313" key="3">
    <source>
        <dbReference type="EMBL" id="PYI57430.1"/>
    </source>
</evidence>
<dbReference type="RefSeq" id="WP_110838470.1">
    <property type="nucleotide sequence ID" value="NZ_QJVJ01000001.1"/>
</dbReference>
<dbReference type="AlphaFoldDB" id="A0A2V5KPK7"/>
<dbReference type="InterPro" id="IPR008979">
    <property type="entry name" value="Galactose-bd-like_sf"/>
</dbReference>
<keyword evidence="4" id="KW-1185">Reference proteome</keyword>
<dbReference type="Pfam" id="PF00754">
    <property type="entry name" value="F5_F8_type_C"/>
    <property type="match status" value="1"/>
</dbReference>
<dbReference type="EMBL" id="QJVJ01000001">
    <property type="protein sequence ID" value="PYI57430.1"/>
    <property type="molecule type" value="Genomic_DNA"/>
</dbReference>
<evidence type="ECO:0000256" key="1">
    <source>
        <dbReference type="SAM" id="SignalP"/>
    </source>
</evidence>
<evidence type="ECO:0000259" key="2">
    <source>
        <dbReference type="PROSITE" id="PS50022"/>
    </source>
</evidence>
<comment type="caution">
    <text evidence="3">The sequence shown here is derived from an EMBL/GenBank/DDBJ whole genome shotgun (WGS) entry which is preliminary data.</text>
</comment>
<reference evidence="3 4" key="1">
    <citation type="submission" date="2018-05" db="EMBL/GenBank/DDBJ databases">
        <title>Paenibacillus flagellatus sp. nov., isolated from selenium mineral soil.</title>
        <authorList>
            <person name="Dai X."/>
        </authorList>
    </citation>
    <scope>NUCLEOTIDE SEQUENCE [LARGE SCALE GENOMIC DNA]</scope>
    <source>
        <strain evidence="3 4">DXL2</strain>
    </source>
</reference>
<feature type="signal peptide" evidence="1">
    <location>
        <begin position="1"/>
        <end position="26"/>
    </location>
</feature>
<organism evidence="3 4">
    <name type="scientific">Paenibacillus flagellatus</name>
    <dbReference type="NCBI Taxonomy" id="2211139"/>
    <lineage>
        <taxon>Bacteria</taxon>
        <taxon>Bacillati</taxon>
        <taxon>Bacillota</taxon>
        <taxon>Bacilli</taxon>
        <taxon>Bacillales</taxon>
        <taxon>Paenibacillaceae</taxon>
        <taxon>Paenibacillus</taxon>
    </lineage>
</organism>
<evidence type="ECO:0000313" key="4">
    <source>
        <dbReference type="Proteomes" id="UP000247476"/>
    </source>
</evidence>
<dbReference type="Proteomes" id="UP000247476">
    <property type="component" value="Unassembled WGS sequence"/>
</dbReference>
<gene>
    <name evidence="3" type="ORF">DLM86_03045</name>
</gene>
<feature type="chain" id="PRO_5016167101" evidence="1">
    <location>
        <begin position="27"/>
        <end position="569"/>
    </location>
</feature>
<name>A0A2V5KPK7_9BACL</name>
<protein>
    <submittedName>
        <fullName evidence="3">DUF4855 domain-containing protein</fullName>
    </submittedName>
</protein>
<dbReference type="InterPro" id="IPR032329">
    <property type="entry name" value="DUF4855"/>
</dbReference>
<dbReference type="Gene3D" id="2.60.120.260">
    <property type="entry name" value="Galactose-binding domain-like"/>
    <property type="match status" value="1"/>
</dbReference>
<dbReference type="SUPFAM" id="SSF49785">
    <property type="entry name" value="Galactose-binding domain-like"/>
    <property type="match status" value="1"/>
</dbReference>
<proteinExistence type="predicted"/>
<dbReference type="PROSITE" id="PS50022">
    <property type="entry name" value="FA58C_3"/>
    <property type="match status" value="1"/>
</dbReference>
<dbReference type="InterPro" id="IPR000421">
    <property type="entry name" value="FA58C"/>
</dbReference>
<dbReference type="Pfam" id="PF16147">
    <property type="entry name" value="DUF4855"/>
    <property type="match status" value="1"/>
</dbReference>
<keyword evidence="1" id="KW-0732">Signal</keyword>
<feature type="domain" description="F5/8 type C" evidence="2">
    <location>
        <begin position="30"/>
        <end position="196"/>
    </location>
</feature>
<accession>A0A2V5KPK7</accession>
<sequence length="569" mass="63414">MPFRKRFISLAAAAALTLTAIPAAYAAPPADPAPVNLAAGLSYQLSAPPSASYPDSGNELTDGQYAGNAYSDPKWQAHLRGMQRTVSFDLGQVQSVSKVKAHFMQDTAAGIHFPQKVRVLVSEDGEEWGTLADINSSIPLYETGPQPLKQDYVWDGAVDGLPRGNPNATMVTARYVKVEFTTDVWVFVDEIEIWGVNGKAHSAKHLPKDSDKPVAEPGYLKAGEATAGIHDLVLLYNGWYANGFGDWMKDAIVPYISYVDANRQPKDWFFDGVLYLGLNAPSKRSFMESGTPSNKEDWEWYLNKTFAAEGDMQQLNEAAKETAQKLGDPSHKVKVSLMIPYPAVKQSQFGDVDGDGVSENFDYAVVGHEQAYANKQKAVKWYIDKAMELWDQGAYSNLELAAMYWLSEKVSLSSSHEEDLIRYTSDLVHGENKKFFWIPFFDANRFYQWKELGFDAAVLQPNYFFTTTTPDSRITEAASYAKRYGMGIEIETHEGIVKPGAPTSDGDVWRGRYLAYLNGGIDYGYMTDAFMAYYQGGDTFLRAATSTDPVARETYEWTYRFVKGTYAKP</sequence>